<evidence type="ECO:0000256" key="3">
    <source>
        <dbReference type="ARBA" id="ARBA00022676"/>
    </source>
</evidence>
<evidence type="ECO:0000313" key="12">
    <source>
        <dbReference type="Proteomes" id="UP000002408"/>
    </source>
</evidence>
<dbReference type="STRING" id="456442.Mboo_2450"/>
<dbReference type="OrthoDB" id="46222at2157"/>
<proteinExistence type="inferred from homology"/>
<dbReference type="GO" id="GO:0035269">
    <property type="term" value="P:protein O-linked glycosylation via mannose"/>
    <property type="evidence" value="ECO:0007669"/>
    <property type="project" value="TreeGrafter"/>
</dbReference>
<dbReference type="EMBL" id="CP000780">
    <property type="protein sequence ID" value="ABS56964.1"/>
    <property type="molecule type" value="Genomic_DNA"/>
</dbReference>
<dbReference type="CAZy" id="GT2">
    <property type="family name" value="Glycosyltransferase Family 2"/>
</dbReference>
<feature type="domain" description="Glycosyltransferase 2-like" evidence="9">
    <location>
        <begin position="5"/>
        <end position="169"/>
    </location>
</feature>
<reference evidence="12" key="1">
    <citation type="journal article" date="2015" name="Microbiology">
        <title>Genome of Methanoregula boonei 6A8 reveals adaptations to oligotrophic peatland environments.</title>
        <authorList>
            <person name="Braeuer S."/>
            <person name="Cadillo-Quiroz H."/>
            <person name="Kyrpides N."/>
            <person name="Woyke T."/>
            <person name="Goodwin L."/>
            <person name="Detter C."/>
            <person name="Podell S."/>
            <person name="Yavitt J.B."/>
            <person name="Zinder S.H."/>
        </authorList>
    </citation>
    <scope>NUCLEOTIDE SEQUENCE [LARGE SCALE GENOMIC DNA]</scope>
    <source>
        <strain evidence="12">DSM 21154 / JCM 14090 / 6A8</strain>
    </source>
</reference>
<dbReference type="InterPro" id="IPR029044">
    <property type="entry name" value="Nucleotide-diphossugar_trans"/>
</dbReference>
<name>A7IB53_METB6</name>
<dbReference type="GO" id="GO:0016020">
    <property type="term" value="C:membrane"/>
    <property type="evidence" value="ECO:0007669"/>
    <property type="project" value="UniProtKB-SubCell"/>
</dbReference>
<evidence type="ECO:0000256" key="7">
    <source>
        <dbReference type="ARBA" id="ARBA00023136"/>
    </source>
</evidence>
<dbReference type="EC" id="2.4.1.83" evidence="11"/>
<evidence type="ECO:0000259" key="9">
    <source>
        <dbReference type="Pfam" id="PF00535"/>
    </source>
</evidence>
<dbReference type="GO" id="GO:0006506">
    <property type="term" value="P:GPI anchor biosynthetic process"/>
    <property type="evidence" value="ECO:0007669"/>
    <property type="project" value="TreeGrafter"/>
</dbReference>
<evidence type="ECO:0000313" key="11">
    <source>
        <dbReference type="EMBL" id="ABS56964.1"/>
    </source>
</evidence>
<dbReference type="HOGENOM" id="CLU_039727_0_0_2"/>
<dbReference type="Pfam" id="PF00535">
    <property type="entry name" value="Glycos_transf_2"/>
    <property type="match status" value="1"/>
</dbReference>
<dbReference type="eggNOG" id="arCOG02228">
    <property type="taxonomic scope" value="Archaea"/>
</dbReference>
<keyword evidence="3 11" id="KW-0328">Glycosyltransferase</keyword>
<dbReference type="RefSeq" id="WP_012108028.1">
    <property type="nucleotide sequence ID" value="NC_009712.1"/>
</dbReference>
<dbReference type="PANTHER" id="PTHR43398:SF1">
    <property type="entry name" value="DOLICHOL-PHOSPHATE MANNOSYLTRANSFERASE SUBUNIT 1"/>
    <property type="match status" value="1"/>
</dbReference>
<comment type="similarity">
    <text evidence="2">Belongs to the glycosyltransferase 2 family.</text>
</comment>
<evidence type="ECO:0000256" key="2">
    <source>
        <dbReference type="ARBA" id="ARBA00006739"/>
    </source>
</evidence>
<keyword evidence="6 8" id="KW-1133">Transmembrane helix</keyword>
<dbReference type="CDD" id="cd06442">
    <property type="entry name" value="DPM1_like"/>
    <property type="match status" value="1"/>
</dbReference>
<dbReference type="eggNOG" id="arCOG00894">
    <property type="taxonomic scope" value="Archaea"/>
</dbReference>
<feature type="transmembrane region" description="Helical" evidence="8">
    <location>
        <begin position="271"/>
        <end position="291"/>
    </location>
</feature>
<gene>
    <name evidence="11" type="ordered locus">Mboo_2450</name>
</gene>
<keyword evidence="7 8" id="KW-0472">Membrane</keyword>
<dbReference type="SUPFAM" id="SSF53448">
    <property type="entry name" value="Nucleotide-diphospho-sugar transferases"/>
    <property type="match status" value="1"/>
</dbReference>
<organism evidence="11 12">
    <name type="scientific">Methanoregula boonei (strain DSM 21154 / JCM 14090 / 6A8)</name>
    <dbReference type="NCBI Taxonomy" id="456442"/>
    <lineage>
        <taxon>Archaea</taxon>
        <taxon>Methanobacteriati</taxon>
        <taxon>Methanobacteriota</taxon>
        <taxon>Stenosarchaea group</taxon>
        <taxon>Methanomicrobia</taxon>
        <taxon>Methanomicrobiales</taxon>
        <taxon>Methanoregulaceae</taxon>
        <taxon>Methanoregula</taxon>
    </lineage>
</organism>
<dbReference type="InterPro" id="IPR007267">
    <property type="entry name" value="GtrA_DPMS_TM"/>
</dbReference>
<keyword evidence="12" id="KW-1185">Reference proteome</keyword>
<feature type="transmembrane region" description="Helical" evidence="8">
    <location>
        <begin position="342"/>
        <end position="358"/>
    </location>
</feature>
<sequence>MYDLTVIIPTFKEESNIGTIIKAVDAVFLQNRINGEILIVDDNSPDRTIELVREMQKTLPYLSLAVRIEDPGLSQSVVEGFRRAQSDIFLVIDADLSHPPEHIPLMLAEIRAGNDIVIGSRYMEGGGIKKWPLKRRIISLGATFLGRLLFPEIHDPVSGFFAVKRGVVDHAPLRPRGYKILLEVLGKGTWHTVKEIPFEFVDRAIGSSKLGWRTIIEYAAQVLDNARFSWNHHGSVVWQEWVKLFRFGIVGLTGIIVNEGLLIYLRSYAQFALPVASIISIELSILSNFILNDSWTFKTGQHALPHWWQRLLSFQVVSLGGAAINFVILNALALYVGVDYRVANILGIVVAFAWNFLVNRRVTWKKSGQVVPSQEK</sequence>
<dbReference type="Pfam" id="PF04138">
    <property type="entry name" value="GtrA_DPMS_TM"/>
    <property type="match status" value="1"/>
</dbReference>
<evidence type="ECO:0000256" key="1">
    <source>
        <dbReference type="ARBA" id="ARBA00004141"/>
    </source>
</evidence>
<dbReference type="GeneID" id="5412010"/>
<dbReference type="AlphaFoldDB" id="A7IB53"/>
<keyword evidence="4 11" id="KW-0808">Transferase</keyword>
<dbReference type="InterPro" id="IPR039528">
    <property type="entry name" value="DPM1-like"/>
</dbReference>
<feature type="domain" description="GtrA/DPMS transmembrane" evidence="10">
    <location>
        <begin position="246"/>
        <end position="364"/>
    </location>
</feature>
<dbReference type="InterPro" id="IPR001173">
    <property type="entry name" value="Glyco_trans_2-like"/>
</dbReference>
<comment type="subcellular location">
    <subcellularLocation>
        <location evidence="1">Membrane</location>
        <topology evidence="1">Multi-pass membrane protein</topology>
    </subcellularLocation>
</comment>
<dbReference type="Proteomes" id="UP000002408">
    <property type="component" value="Chromosome"/>
</dbReference>
<protein>
    <submittedName>
        <fullName evidence="11">Dolichyl-phosphate beta-D-mannosyltransferase</fullName>
        <ecNumber evidence="11">2.4.1.83</ecNumber>
    </submittedName>
</protein>
<evidence type="ECO:0000259" key="10">
    <source>
        <dbReference type="Pfam" id="PF04138"/>
    </source>
</evidence>
<evidence type="ECO:0000256" key="4">
    <source>
        <dbReference type="ARBA" id="ARBA00022679"/>
    </source>
</evidence>
<evidence type="ECO:0000256" key="6">
    <source>
        <dbReference type="ARBA" id="ARBA00022989"/>
    </source>
</evidence>
<dbReference type="PANTHER" id="PTHR43398">
    <property type="entry name" value="DOLICHOL-PHOSPHATE MANNOSYLTRANSFERASE SUBUNIT 1"/>
    <property type="match status" value="1"/>
</dbReference>
<evidence type="ECO:0000256" key="5">
    <source>
        <dbReference type="ARBA" id="ARBA00022692"/>
    </source>
</evidence>
<feature type="transmembrane region" description="Helical" evidence="8">
    <location>
        <begin position="312"/>
        <end position="336"/>
    </location>
</feature>
<accession>A7IB53</accession>
<dbReference type="GO" id="GO:0004582">
    <property type="term" value="F:dolichyl-phosphate beta-D-mannosyltransferase activity"/>
    <property type="evidence" value="ECO:0007669"/>
    <property type="project" value="UniProtKB-EC"/>
</dbReference>
<evidence type="ECO:0000256" key="8">
    <source>
        <dbReference type="SAM" id="Phobius"/>
    </source>
</evidence>
<dbReference type="GO" id="GO:0000271">
    <property type="term" value="P:polysaccharide biosynthetic process"/>
    <property type="evidence" value="ECO:0007669"/>
    <property type="project" value="InterPro"/>
</dbReference>
<dbReference type="KEGG" id="mbn:Mboo_2450"/>
<dbReference type="GO" id="GO:0006488">
    <property type="term" value="P:dolichol-linked oligosaccharide biosynthetic process"/>
    <property type="evidence" value="ECO:0007669"/>
    <property type="project" value="TreeGrafter"/>
</dbReference>
<dbReference type="Gene3D" id="3.90.550.10">
    <property type="entry name" value="Spore Coat Polysaccharide Biosynthesis Protein SpsA, Chain A"/>
    <property type="match status" value="1"/>
</dbReference>
<keyword evidence="5 8" id="KW-0812">Transmembrane</keyword>